<proteinExistence type="predicted"/>
<keyword evidence="2" id="KW-1133">Transmembrane helix</keyword>
<reference evidence="4" key="1">
    <citation type="journal article" date="2005" name="Environ. Microbiol.">
        <title>Genetic and functional properties of uncultivated thermophilic crenarchaeotes from a subsurface gold mine as revealed by analysis of genome fragments.</title>
        <authorList>
            <person name="Nunoura T."/>
            <person name="Hirayama H."/>
            <person name="Takami H."/>
            <person name="Oida H."/>
            <person name="Nishi S."/>
            <person name="Shimamura S."/>
            <person name="Suzuki Y."/>
            <person name="Inagaki F."/>
            <person name="Takai K."/>
            <person name="Nealson K.H."/>
            <person name="Horikoshi K."/>
        </authorList>
    </citation>
    <scope>NUCLEOTIDE SEQUENCE</scope>
</reference>
<keyword evidence="2" id="KW-0812">Transmembrane</keyword>
<feature type="transmembrane region" description="Helical" evidence="2">
    <location>
        <begin position="135"/>
        <end position="153"/>
    </location>
</feature>
<dbReference type="PANTHER" id="PTHR42730">
    <property type="entry name" value="2-OXOGLUTARATE SYNTHASE SUBUNIT KORC"/>
    <property type="match status" value="1"/>
</dbReference>
<dbReference type="InterPro" id="IPR002869">
    <property type="entry name" value="Pyrv_flavodox_OxRed_cen"/>
</dbReference>
<evidence type="ECO:0000256" key="2">
    <source>
        <dbReference type="SAM" id="Phobius"/>
    </source>
</evidence>
<evidence type="ECO:0000313" key="4">
    <source>
        <dbReference type="EMBL" id="BAL55501.1"/>
    </source>
</evidence>
<evidence type="ECO:0000259" key="3">
    <source>
        <dbReference type="Pfam" id="PF01558"/>
    </source>
</evidence>
<keyword evidence="2" id="KW-0472">Membrane</keyword>
<dbReference type="AlphaFoldDB" id="H5SH65"/>
<dbReference type="GO" id="GO:0016903">
    <property type="term" value="F:oxidoreductase activity, acting on the aldehyde or oxo group of donors"/>
    <property type="evidence" value="ECO:0007669"/>
    <property type="project" value="InterPro"/>
</dbReference>
<sequence>MSRWEVKIAGFGGQGIILAGYLLGKAAAVYDRRHATMVQSYGPEARGSACNSQVIIADEPIYYPYLTEPDVLIAMSQEAYARFAPEVKPGGLVLIERDLVAPDAGRLRDEGPGEDTVRLYALPATKIAEELGHRIVANIVMLGFLCALAPIVSPSGMREAVRSSLPKSAIELNLMAFEAGYERGRLSRSADDRV</sequence>
<dbReference type="Gene3D" id="3.40.920.10">
    <property type="entry name" value="Pyruvate-ferredoxin oxidoreductase, PFOR, domain III"/>
    <property type="match status" value="1"/>
</dbReference>
<accession>H5SH65</accession>
<dbReference type="InterPro" id="IPR019752">
    <property type="entry name" value="Pyrv/ketoisovalerate_OxRed_cat"/>
</dbReference>
<reference evidence="4" key="2">
    <citation type="journal article" date="2012" name="PLoS ONE">
        <title>A Deeply Branching Thermophilic Bacterium with an Ancient Acetyl-CoA Pathway Dominates a Subsurface Ecosystem.</title>
        <authorList>
            <person name="Takami H."/>
            <person name="Noguchi H."/>
            <person name="Takaki Y."/>
            <person name="Uchiyama I."/>
            <person name="Toyoda A."/>
            <person name="Nishi S."/>
            <person name="Chee G.-J."/>
            <person name="Arai W."/>
            <person name="Nunoura T."/>
            <person name="Itoh T."/>
            <person name="Hattori M."/>
            <person name="Takai K."/>
        </authorList>
    </citation>
    <scope>NUCLEOTIDE SEQUENCE</scope>
</reference>
<dbReference type="EMBL" id="AP011719">
    <property type="protein sequence ID" value="BAL55501.1"/>
    <property type="molecule type" value="Genomic_DNA"/>
</dbReference>
<dbReference type="SUPFAM" id="SSF53323">
    <property type="entry name" value="Pyruvate-ferredoxin oxidoreductase, PFOR, domain III"/>
    <property type="match status" value="1"/>
</dbReference>
<dbReference type="InterPro" id="IPR052554">
    <property type="entry name" value="2-oxoglutarate_synth_KorC"/>
</dbReference>
<name>H5SH65_9BACT</name>
<dbReference type="PANTHER" id="PTHR42730:SF1">
    <property type="entry name" value="2-OXOGLUTARATE SYNTHASE SUBUNIT KORC"/>
    <property type="match status" value="1"/>
</dbReference>
<feature type="domain" description="Pyruvate/ketoisovalerate oxidoreductase catalytic" evidence="3">
    <location>
        <begin position="12"/>
        <end position="182"/>
    </location>
</feature>
<keyword evidence="1" id="KW-0560">Oxidoreductase</keyword>
<feature type="transmembrane region" description="Helical" evidence="2">
    <location>
        <begin position="6"/>
        <end position="24"/>
    </location>
</feature>
<evidence type="ECO:0000256" key="1">
    <source>
        <dbReference type="ARBA" id="ARBA00023002"/>
    </source>
</evidence>
<organism evidence="4">
    <name type="scientific">uncultured Acidobacteriota bacterium</name>
    <dbReference type="NCBI Taxonomy" id="171953"/>
    <lineage>
        <taxon>Bacteria</taxon>
        <taxon>Pseudomonadati</taxon>
        <taxon>Acidobacteriota</taxon>
        <taxon>environmental samples</taxon>
    </lineage>
</organism>
<dbReference type="Pfam" id="PF01558">
    <property type="entry name" value="POR"/>
    <property type="match status" value="1"/>
</dbReference>
<protein>
    <submittedName>
        <fullName evidence="4">2-oxoglutarate ferredoxin oxidoreductase subunit gamma</fullName>
    </submittedName>
</protein>
<gene>
    <name evidence="4" type="ORF">HGMM_F28D03C08</name>
</gene>